<dbReference type="eggNOG" id="COG0789">
    <property type="taxonomic scope" value="Bacteria"/>
</dbReference>
<sequence>MSYSIKEAAEKLSITKHTLYYYEKAELLPPIQRDQRGNRVYTDSDISWIYLICCLRDINMPIQLIRSYVKLLLDETSTLEKRKEILLLFQQKIEEDLQHYLTVQQLIKKKLAFYDQAESPANEAENCYDYKKDWEHFKLILEESHD</sequence>
<evidence type="ECO:0000313" key="4">
    <source>
        <dbReference type="Proteomes" id="UP000013782"/>
    </source>
</evidence>
<dbReference type="GO" id="GO:0003677">
    <property type="term" value="F:DNA binding"/>
    <property type="evidence" value="ECO:0007669"/>
    <property type="project" value="UniProtKB-KW"/>
</dbReference>
<evidence type="ECO:0000313" key="3">
    <source>
        <dbReference type="EMBL" id="EOH88421.1"/>
    </source>
</evidence>
<evidence type="ECO:0000259" key="2">
    <source>
        <dbReference type="PROSITE" id="PS50937"/>
    </source>
</evidence>
<dbReference type="PATRIC" id="fig|1158607.3.peg.4216"/>
<feature type="domain" description="HTH merR-type" evidence="2">
    <location>
        <begin position="1"/>
        <end position="71"/>
    </location>
</feature>
<dbReference type="InterPro" id="IPR009061">
    <property type="entry name" value="DNA-bd_dom_put_sf"/>
</dbReference>
<dbReference type="SUPFAM" id="SSF46955">
    <property type="entry name" value="Putative DNA-binding domain"/>
    <property type="match status" value="1"/>
</dbReference>
<dbReference type="HOGENOM" id="CLU_060077_8_0_9"/>
<dbReference type="Gene3D" id="1.10.1660.10">
    <property type="match status" value="1"/>
</dbReference>
<accession>R2S6B9</accession>
<dbReference type="OrthoDB" id="9811174at2"/>
<gene>
    <name evidence="3" type="ORF">UAU_04239</name>
</gene>
<organism evidence="3 4">
    <name type="scientific">Enterococcus pallens ATCC BAA-351</name>
    <dbReference type="NCBI Taxonomy" id="1158607"/>
    <lineage>
        <taxon>Bacteria</taxon>
        <taxon>Bacillati</taxon>
        <taxon>Bacillota</taxon>
        <taxon>Bacilli</taxon>
        <taxon>Lactobacillales</taxon>
        <taxon>Enterococcaceae</taxon>
        <taxon>Enterococcus</taxon>
    </lineage>
</organism>
<proteinExistence type="predicted"/>
<dbReference type="GO" id="GO:0003700">
    <property type="term" value="F:DNA-binding transcription factor activity"/>
    <property type="evidence" value="ECO:0007669"/>
    <property type="project" value="InterPro"/>
</dbReference>
<keyword evidence="4" id="KW-1185">Reference proteome</keyword>
<dbReference type="Proteomes" id="UP000013782">
    <property type="component" value="Unassembled WGS sequence"/>
</dbReference>
<dbReference type="STRING" id="160454.RV10_GL002714"/>
<dbReference type="EMBL" id="AJAQ01000045">
    <property type="protein sequence ID" value="EOH88421.1"/>
    <property type="molecule type" value="Genomic_DNA"/>
</dbReference>
<keyword evidence="1" id="KW-0238">DNA-binding</keyword>
<name>R2S6B9_9ENTE</name>
<evidence type="ECO:0000256" key="1">
    <source>
        <dbReference type="ARBA" id="ARBA00023125"/>
    </source>
</evidence>
<dbReference type="AlphaFoldDB" id="R2S6B9"/>
<dbReference type="InterPro" id="IPR000551">
    <property type="entry name" value="MerR-type_HTH_dom"/>
</dbReference>
<dbReference type="SMART" id="SM00422">
    <property type="entry name" value="HTH_MERR"/>
    <property type="match status" value="1"/>
</dbReference>
<dbReference type="CDD" id="cd01109">
    <property type="entry name" value="HTH_YyaN"/>
    <property type="match status" value="1"/>
</dbReference>
<dbReference type="RefSeq" id="WP_010759183.1">
    <property type="nucleotide sequence ID" value="NZ_ASWD01000003.1"/>
</dbReference>
<comment type="caution">
    <text evidence="3">The sequence shown here is derived from an EMBL/GenBank/DDBJ whole genome shotgun (WGS) entry which is preliminary data.</text>
</comment>
<dbReference type="PANTHER" id="PTHR30204:SF82">
    <property type="entry name" value="TRANSCRIPTIONAL REGULATOR, MERR FAMILY"/>
    <property type="match status" value="1"/>
</dbReference>
<reference evidence="3 4" key="1">
    <citation type="submission" date="2013-02" db="EMBL/GenBank/DDBJ databases">
        <title>The Genome Sequence of Enterococcus pallens BAA-351.</title>
        <authorList>
            <consortium name="The Broad Institute Genome Sequencing Platform"/>
            <consortium name="The Broad Institute Genome Sequencing Center for Infectious Disease"/>
            <person name="Earl A.M."/>
            <person name="Gilmore M.S."/>
            <person name="Lebreton F."/>
            <person name="Walker B."/>
            <person name="Young S.K."/>
            <person name="Zeng Q."/>
            <person name="Gargeya S."/>
            <person name="Fitzgerald M."/>
            <person name="Haas B."/>
            <person name="Abouelleil A."/>
            <person name="Alvarado L."/>
            <person name="Arachchi H.M."/>
            <person name="Berlin A.M."/>
            <person name="Chapman S.B."/>
            <person name="Dewar J."/>
            <person name="Goldberg J."/>
            <person name="Griggs A."/>
            <person name="Gujja S."/>
            <person name="Hansen M."/>
            <person name="Howarth C."/>
            <person name="Imamovic A."/>
            <person name="Larimer J."/>
            <person name="McCowan C."/>
            <person name="Murphy C."/>
            <person name="Neiman D."/>
            <person name="Pearson M."/>
            <person name="Priest M."/>
            <person name="Roberts A."/>
            <person name="Saif S."/>
            <person name="Shea T."/>
            <person name="Sisk P."/>
            <person name="Sykes S."/>
            <person name="Wortman J."/>
            <person name="Nusbaum C."/>
            <person name="Birren B."/>
        </authorList>
    </citation>
    <scope>NUCLEOTIDE SEQUENCE [LARGE SCALE GENOMIC DNA]</scope>
    <source>
        <strain evidence="3 4">ATCC BAA-351</strain>
    </source>
</reference>
<dbReference type="Pfam" id="PF13411">
    <property type="entry name" value="MerR_1"/>
    <property type="match status" value="1"/>
</dbReference>
<dbReference type="PANTHER" id="PTHR30204">
    <property type="entry name" value="REDOX-CYCLING DRUG-SENSING TRANSCRIPTIONAL ACTIVATOR SOXR"/>
    <property type="match status" value="1"/>
</dbReference>
<dbReference type="PROSITE" id="PS50937">
    <property type="entry name" value="HTH_MERR_2"/>
    <property type="match status" value="1"/>
</dbReference>
<protein>
    <recommendedName>
        <fullName evidence="2">HTH merR-type domain-containing protein</fullName>
    </recommendedName>
</protein>
<dbReference type="InterPro" id="IPR047057">
    <property type="entry name" value="MerR_fam"/>
</dbReference>